<dbReference type="Gene3D" id="3.90.1340.10">
    <property type="entry name" value="Phage tail collar domain"/>
    <property type="match status" value="1"/>
</dbReference>
<keyword evidence="4" id="KW-1185">Reference proteome</keyword>
<feature type="domain" description="Phage tail collar" evidence="2">
    <location>
        <begin position="8"/>
        <end position="63"/>
    </location>
</feature>
<evidence type="ECO:0000256" key="1">
    <source>
        <dbReference type="SAM" id="MobiDB-lite"/>
    </source>
</evidence>
<dbReference type="SUPFAM" id="SSF88874">
    <property type="entry name" value="Receptor-binding domain of short tail fibre protein gp12"/>
    <property type="match status" value="1"/>
</dbReference>
<comment type="caution">
    <text evidence="3">The sequence shown here is derived from an EMBL/GenBank/DDBJ whole genome shotgun (WGS) entry which is preliminary data.</text>
</comment>
<evidence type="ECO:0000313" key="4">
    <source>
        <dbReference type="Proteomes" id="UP001501294"/>
    </source>
</evidence>
<feature type="region of interest" description="Disordered" evidence="1">
    <location>
        <begin position="91"/>
        <end position="134"/>
    </location>
</feature>
<dbReference type="RefSeq" id="WP_223576870.1">
    <property type="nucleotide sequence ID" value="NZ_BAABFU010000001.1"/>
</dbReference>
<feature type="compositionally biased region" description="Polar residues" evidence="1">
    <location>
        <begin position="91"/>
        <end position="102"/>
    </location>
</feature>
<evidence type="ECO:0000259" key="2">
    <source>
        <dbReference type="Pfam" id="PF07484"/>
    </source>
</evidence>
<evidence type="ECO:0000313" key="3">
    <source>
        <dbReference type="EMBL" id="GAA4346570.1"/>
    </source>
</evidence>
<dbReference type="InterPro" id="IPR011083">
    <property type="entry name" value="Phage_tail_collar_dom"/>
</dbReference>
<name>A0ABP8HX63_9GAMM</name>
<reference evidence="4" key="1">
    <citation type="journal article" date="2019" name="Int. J. Syst. Evol. Microbiol.">
        <title>The Global Catalogue of Microorganisms (GCM) 10K type strain sequencing project: providing services to taxonomists for standard genome sequencing and annotation.</title>
        <authorList>
            <consortium name="The Broad Institute Genomics Platform"/>
            <consortium name="The Broad Institute Genome Sequencing Center for Infectious Disease"/>
            <person name="Wu L."/>
            <person name="Ma J."/>
        </authorList>
    </citation>
    <scope>NUCLEOTIDE SEQUENCE [LARGE SCALE GENOMIC DNA]</scope>
    <source>
        <strain evidence="4">JCM 17727</strain>
    </source>
</reference>
<feature type="region of interest" description="Disordered" evidence="1">
    <location>
        <begin position="51"/>
        <end position="70"/>
    </location>
</feature>
<dbReference type="Pfam" id="PF07484">
    <property type="entry name" value="Collar"/>
    <property type="match status" value="1"/>
</dbReference>
<dbReference type="EMBL" id="BAABFU010000001">
    <property type="protein sequence ID" value="GAA4346570.1"/>
    <property type="molecule type" value="Genomic_DNA"/>
</dbReference>
<organism evidence="3 4">
    <name type="scientific">Kangiella taiwanensis</name>
    <dbReference type="NCBI Taxonomy" id="1079179"/>
    <lineage>
        <taxon>Bacteria</taxon>
        <taxon>Pseudomonadati</taxon>
        <taxon>Pseudomonadota</taxon>
        <taxon>Gammaproteobacteria</taxon>
        <taxon>Kangiellales</taxon>
        <taxon>Kangiellaceae</taxon>
        <taxon>Kangiella</taxon>
    </lineage>
</organism>
<dbReference type="InterPro" id="IPR037053">
    <property type="entry name" value="Phage_tail_collar_dom_sf"/>
</dbReference>
<sequence length="176" mass="18529">MSEPFIAEIRIFAGNFAPRGWAFCNGQLLPISQNTALFSLIGTTYGGDGRSTTALPNMEGRAPMHPGRGPGLTAKRLGQSGGVESVTLSEAQIPNHTHTQMGSADEAEFDGTNNPKDSVPGTLESGKELYGNPSNLQPLADAAIEASGGSQPHNNMQPFLAMNFIIALQGLYPSRS</sequence>
<proteinExistence type="predicted"/>
<accession>A0ABP8HX63</accession>
<protein>
    <submittedName>
        <fullName evidence="3">Tail fiber protein</fullName>
    </submittedName>
</protein>
<gene>
    <name evidence="3" type="ORF">GCM10023150_08110</name>
</gene>
<dbReference type="Proteomes" id="UP001501294">
    <property type="component" value="Unassembled WGS sequence"/>
</dbReference>